<keyword evidence="4" id="KW-1185">Reference proteome</keyword>
<evidence type="ECO:0008006" key="5">
    <source>
        <dbReference type="Google" id="ProtNLM"/>
    </source>
</evidence>
<feature type="coiled-coil region" evidence="1">
    <location>
        <begin position="153"/>
        <end position="180"/>
    </location>
</feature>
<feature type="signal peptide" evidence="2">
    <location>
        <begin position="1"/>
        <end position="23"/>
    </location>
</feature>
<feature type="coiled-coil region" evidence="1">
    <location>
        <begin position="37"/>
        <end position="110"/>
    </location>
</feature>
<dbReference type="EMBL" id="CP036275">
    <property type="protein sequence ID" value="QDU36763.1"/>
    <property type="molecule type" value="Genomic_DNA"/>
</dbReference>
<evidence type="ECO:0000256" key="1">
    <source>
        <dbReference type="SAM" id="Coils"/>
    </source>
</evidence>
<reference evidence="3 4" key="1">
    <citation type="submission" date="2019-02" db="EMBL/GenBank/DDBJ databases">
        <title>Deep-cultivation of Planctomycetes and their phenomic and genomic characterization uncovers novel biology.</title>
        <authorList>
            <person name="Wiegand S."/>
            <person name="Jogler M."/>
            <person name="Boedeker C."/>
            <person name="Pinto D."/>
            <person name="Vollmers J."/>
            <person name="Rivas-Marin E."/>
            <person name="Kohn T."/>
            <person name="Peeters S.H."/>
            <person name="Heuer A."/>
            <person name="Rast P."/>
            <person name="Oberbeckmann S."/>
            <person name="Bunk B."/>
            <person name="Jeske O."/>
            <person name="Meyerdierks A."/>
            <person name="Storesund J.E."/>
            <person name="Kallscheuer N."/>
            <person name="Luecker S."/>
            <person name="Lage O.M."/>
            <person name="Pohl T."/>
            <person name="Merkel B.J."/>
            <person name="Hornburger P."/>
            <person name="Mueller R.-W."/>
            <person name="Bruemmer F."/>
            <person name="Labrenz M."/>
            <person name="Spormann A.M."/>
            <person name="Op den Camp H."/>
            <person name="Overmann J."/>
            <person name="Amann R."/>
            <person name="Jetten M.S.M."/>
            <person name="Mascher T."/>
            <person name="Medema M.H."/>
            <person name="Devos D.P."/>
            <person name="Kaster A.-K."/>
            <person name="Ovreas L."/>
            <person name="Rohde M."/>
            <person name="Galperin M.Y."/>
            <person name="Jogler C."/>
        </authorList>
    </citation>
    <scope>NUCLEOTIDE SEQUENCE [LARGE SCALE GENOMIC DNA]</scope>
    <source>
        <strain evidence="3 4">Mal4</strain>
    </source>
</reference>
<dbReference type="RefSeq" id="WP_145367394.1">
    <property type="nucleotide sequence ID" value="NZ_CP036275.1"/>
</dbReference>
<organism evidence="3 4">
    <name type="scientific">Maioricimonas rarisocia</name>
    <dbReference type="NCBI Taxonomy" id="2528026"/>
    <lineage>
        <taxon>Bacteria</taxon>
        <taxon>Pseudomonadati</taxon>
        <taxon>Planctomycetota</taxon>
        <taxon>Planctomycetia</taxon>
        <taxon>Planctomycetales</taxon>
        <taxon>Planctomycetaceae</taxon>
        <taxon>Maioricimonas</taxon>
    </lineage>
</organism>
<evidence type="ECO:0000256" key="2">
    <source>
        <dbReference type="SAM" id="SignalP"/>
    </source>
</evidence>
<evidence type="ECO:0000313" key="4">
    <source>
        <dbReference type="Proteomes" id="UP000320496"/>
    </source>
</evidence>
<keyword evidence="2" id="KW-0732">Signal</keyword>
<accession>A0A517Z2S4</accession>
<dbReference type="OrthoDB" id="253764at2"/>
<keyword evidence="1" id="KW-0175">Coiled coil</keyword>
<name>A0A517Z2S4_9PLAN</name>
<protein>
    <recommendedName>
        <fullName evidence="5">Chromosome partition protein Smc</fullName>
    </recommendedName>
</protein>
<gene>
    <name evidence="3" type="ORF">Mal4_10610</name>
</gene>
<dbReference type="Proteomes" id="UP000320496">
    <property type="component" value="Chromosome"/>
</dbReference>
<sequence length="290" mass="32308" precursor="true">MSFVGKVLIFVQVVLSICFMAFAGAVFATHSNWKAKFEQAQTSVQQAQGELNTARQQLETVRDEAARQVKAAEDRANEAEQRNVTLLAQVDQERRKNNRLEQELATQTGIARTKSDEAAFRQQEAEQQRVLNKSLHASLDESTTQLRTIQDELFSQQLAHEQLQARYNELLEEKAFLQNVVKLNNLETDPQAVAAMQEPAPPVEGLVEEVQRDKTNRTKYVQISIGSDDGLLVNHELDVFRIGPQSGNGRSQYLGKIRIIDVSPDQAVGLVIKSAKNGIIGVGDNVTTQL</sequence>
<dbReference type="AlphaFoldDB" id="A0A517Z2S4"/>
<proteinExistence type="predicted"/>
<dbReference type="KEGG" id="mri:Mal4_10610"/>
<feature type="chain" id="PRO_5021891974" description="Chromosome partition protein Smc" evidence="2">
    <location>
        <begin position="24"/>
        <end position="290"/>
    </location>
</feature>
<evidence type="ECO:0000313" key="3">
    <source>
        <dbReference type="EMBL" id="QDU36763.1"/>
    </source>
</evidence>